<dbReference type="InterPro" id="IPR012902">
    <property type="entry name" value="N_methyl_site"/>
</dbReference>
<feature type="transmembrane region" description="Helical" evidence="1">
    <location>
        <begin position="6"/>
        <end position="28"/>
    </location>
</feature>
<dbReference type="SUPFAM" id="SSF54523">
    <property type="entry name" value="Pili subunits"/>
    <property type="match status" value="1"/>
</dbReference>
<comment type="caution">
    <text evidence="2">The sequence shown here is derived from an EMBL/GenBank/DDBJ whole genome shotgun (WGS) entry which is preliminary data.</text>
</comment>
<evidence type="ECO:0000313" key="3">
    <source>
        <dbReference type="Proteomes" id="UP001169069"/>
    </source>
</evidence>
<dbReference type="NCBIfam" id="TIGR02532">
    <property type="entry name" value="IV_pilin_GFxxxE"/>
    <property type="match status" value="1"/>
</dbReference>
<gene>
    <name evidence="2" type="ORF">PGH07_04475</name>
</gene>
<proteinExistence type="predicted"/>
<keyword evidence="3" id="KW-1185">Reference proteome</keyword>
<reference evidence="2" key="1">
    <citation type="submission" date="2023-01" db="EMBL/GenBank/DDBJ databases">
        <title>Sulfurovum sp. zt1-1 genome assembly.</title>
        <authorList>
            <person name="Wang J."/>
        </authorList>
    </citation>
    <scope>NUCLEOTIDE SEQUENCE</scope>
    <source>
        <strain evidence="2">Zt1-1</strain>
    </source>
</reference>
<keyword evidence="1" id="KW-1133">Transmembrane helix</keyword>
<dbReference type="Proteomes" id="UP001169069">
    <property type="component" value="Unassembled WGS sequence"/>
</dbReference>
<dbReference type="InterPro" id="IPR045584">
    <property type="entry name" value="Pilin-like"/>
</dbReference>
<dbReference type="RefSeq" id="WP_289412857.1">
    <property type="nucleotide sequence ID" value="NZ_JAQIBD010000001.1"/>
</dbReference>
<dbReference type="Gene3D" id="3.30.700.10">
    <property type="entry name" value="Glycoprotein, Type 4 Pilin"/>
    <property type="match status" value="1"/>
</dbReference>
<name>A0ABT7QX61_9BACT</name>
<protein>
    <submittedName>
        <fullName evidence="2">Prepilin-type N-terminal cleavage/methylation domain-containing protein</fullName>
    </submittedName>
</protein>
<accession>A0ABT7QX61</accession>
<keyword evidence="1" id="KW-0812">Transmembrane</keyword>
<evidence type="ECO:0000313" key="2">
    <source>
        <dbReference type="EMBL" id="MDM5271424.1"/>
    </source>
</evidence>
<keyword evidence="1" id="KW-0472">Membrane</keyword>
<sequence>MVQKRVAFTMIEVILVLVVIGILTAVALPKLAGNRDDAAAKVCEMEATTLLQELTGYYAKHSTFDRIGNMSNIKTGTLLVESQNGIAQIATEVPALDGNAVEYVCNGEILVTYQPVTYEFTNLQGRIIRQAGMTTTGNSAVKSNVAKIVYSEFMKKHWFKPDTPGYVIGSNN</sequence>
<evidence type="ECO:0000256" key="1">
    <source>
        <dbReference type="SAM" id="Phobius"/>
    </source>
</evidence>
<dbReference type="EMBL" id="JAQIBD010000001">
    <property type="protein sequence ID" value="MDM5271424.1"/>
    <property type="molecule type" value="Genomic_DNA"/>
</dbReference>
<organism evidence="2 3">
    <name type="scientific">Sulfurovum zhangzhouensis</name>
    <dbReference type="NCBI Taxonomy" id="3019067"/>
    <lineage>
        <taxon>Bacteria</taxon>
        <taxon>Pseudomonadati</taxon>
        <taxon>Campylobacterota</taxon>
        <taxon>Epsilonproteobacteria</taxon>
        <taxon>Campylobacterales</taxon>
        <taxon>Sulfurovaceae</taxon>
        <taxon>Sulfurovum</taxon>
    </lineage>
</organism>